<evidence type="ECO:0000313" key="3">
    <source>
        <dbReference type="Proteomes" id="UP000533598"/>
    </source>
</evidence>
<keyword evidence="1" id="KW-1133">Transmembrane helix</keyword>
<evidence type="ECO:0000313" key="2">
    <source>
        <dbReference type="EMBL" id="MBB4676042.1"/>
    </source>
</evidence>
<dbReference type="AlphaFoldDB" id="A0A7W7FSD0"/>
<organism evidence="2 3">
    <name type="scientific">Crossiella cryophila</name>
    <dbReference type="NCBI Taxonomy" id="43355"/>
    <lineage>
        <taxon>Bacteria</taxon>
        <taxon>Bacillati</taxon>
        <taxon>Actinomycetota</taxon>
        <taxon>Actinomycetes</taxon>
        <taxon>Pseudonocardiales</taxon>
        <taxon>Pseudonocardiaceae</taxon>
        <taxon>Crossiella</taxon>
    </lineage>
</organism>
<dbReference type="Proteomes" id="UP000533598">
    <property type="component" value="Unassembled WGS sequence"/>
</dbReference>
<name>A0A7W7FSD0_9PSEU</name>
<comment type="caution">
    <text evidence="2">The sequence shown here is derived from an EMBL/GenBank/DDBJ whole genome shotgun (WGS) entry which is preliminary data.</text>
</comment>
<keyword evidence="3" id="KW-1185">Reference proteome</keyword>
<dbReference type="EMBL" id="JACHMH010000001">
    <property type="protein sequence ID" value="MBB4676042.1"/>
    <property type="molecule type" value="Genomic_DNA"/>
</dbReference>
<proteinExistence type="predicted"/>
<keyword evidence="1" id="KW-0812">Transmembrane</keyword>
<accession>A0A7W7FSD0</accession>
<protein>
    <submittedName>
        <fullName evidence="2">Uncharacterized protein</fullName>
    </submittedName>
</protein>
<reference evidence="2 3" key="1">
    <citation type="submission" date="2020-08" db="EMBL/GenBank/DDBJ databases">
        <title>Sequencing the genomes of 1000 actinobacteria strains.</title>
        <authorList>
            <person name="Klenk H.-P."/>
        </authorList>
    </citation>
    <scope>NUCLEOTIDE SEQUENCE [LARGE SCALE GENOMIC DNA]</scope>
    <source>
        <strain evidence="2 3">DSM 44230</strain>
    </source>
</reference>
<evidence type="ECO:0000256" key="1">
    <source>
        <dbReference type="SAM" id="Phobius"/>
    </source>
</evidence>
<feature type="transmembrane region" description="Helical" evidence="1">
    <location>
        <begin position="43"/>
        <end position="60"/>
    </location>
</feature>
<sequence length="63" mass="7056">MTTYSSAMGLTNRRSEAYCLISQSTELPGWLPPIQGRGERTEWRLGAFTLFFFVVLLAITKAA</sequence>
<gene>
    <name evidence="2" type="ORF">HNR67_002160</name>
</gene>
<keyword evidence="1" id="KW-0472">Membrane</keyword>